<evidence type="ECO:0000313" key="2">
    <source>
        <dbReference type="Proteomes" id="UP001434883"/>
    </source>
</evidence>
<keyword evidence="2" id="KW-1185">Reference proteome</keyword>
<name>A0ABV0QBX3_9TELE</name>
<protein>
    <submittedName>
        <fullName evidence="1">Uncharacterized protein</fullName>
    </submittedName>
</protein>
<reference evidence="1 2" key="1">
    <citation type="submission" date="2021-06" db="EMBL/GenBank/DDBJ databases">
        <authorList>
            <person name="Palmer J.M."/>
        </authorList>
    </citation>
    <scope>NUCLEOTIDE SEQUENCE [LARGE SCALE GENOMIC DNA]</scope>
    <source>
        <strain evidence="1 2">XC_2019</strain>
        <tissue evidence="1">Muscle</tissue>
    </source>
</reference>
<sequence>MVPPPNFALGIVCSVLVFPSTHFAYRPETSVLVTSDQSTFFSMTAVPYMACGKLQMGSSLLLSNSALQKHSYSLNFPTFYPVTTGNCKSRLTLGVPQGSVPGP</sequence>
<proteinExistence type="predicted"/>
<accession>A0ABV0QBX3</accession>
<dbReference type="EMBL" id="JAHRIN010008408">
    <property type="protein sequence ID" value="MEQ2193284.1"/>
    <property type="molecule type" value="Genomic_DNA"/>
</dbReference>
<comment type="caution">
    <text evidence="1">The sequence shown here is derived from an EMBL/GenBank/DDBJ whole genome shotgun (WGS) entry which is preliminary data.</text>
</comment>
<evidence type="ECO:0000313" key="1">
    <source>
        <dbReference type="EMBL" id="MEQ2193284.1"/>
    </source>
</evidence>
<organism evidence="1 2">
    <name type="scientific">Xenoophorus captivus</name>
    <dbReference type="NCBI Taxonomy" id="1517983"/>
    <lineage>
        <taxon>Eukaryota</taxon>
        <taxon>Metazoa</taxon>
        <taxon>Chordata</taxon>
        <taxon>Craniata</taxon>
        <taxon>Vertebrata</taxon>
        <taxon>Euteleostomi</taxon>
        <taxon>Actinopterygii</taxon>
        <taxon>Neopterygii</taxon>
        <taxon>Teleostei</taxon>
        <taxon>Neoteleostei</taxon>
        <taxon>Acanthomorphata</taxon>
        <taxon>Ovalentaria</taxon>
        <taxon>Atherinomorphae</taxon>
        <taxon>Cyprinodontiformes</taxon>
        <taxon>Goodeidae</taxon>
        <taxon>Xenoophorus</taxon>
    </lineage>
</organism>
<dbReference type="Proteomes" id="UP001434883">
    <property type="component" value="Unassembled WGS sequence"/>
</dbReference>
<gene>
    <name evidence="1" type="ORF">XENOCAPTIV_015905</name>
</gene>